<dbReference type="EMBL" id="JAAIYO010000009">
    <property type="protein sequence ID" value="MBE4751652.1"/>
    <property type="molecule type" value="Genomic_DNA"/>
</dbReference>
<keyword evidence="3" id="KW-1185">Reference proteome</keyword>
<keyword evidence="1" id="KW-1133">Transmembrane helix</keyword>
<accession>A0ABR9PUN9</accession>
<comment type="caution">
    <text evidence="2">The sequence shown here is derived from an EMBL/GenBank/DDBJ whole genome shotgun (WGS) entry which is preliminary data.</text>
</comment>
<gene>
    <name evidence="2" type="ORF">G4177_26105</name>
</gene>
<protein>
    <recommendedName>
        <fullName evidence="4">DUF3325 domain-containing protein</fullName>
    </recommendedName>
</protein>
<sequence>MLSLAALAFCVSAVSWLGAGRRGRWLAAVPGLASLGCCLVGFGPAAGLLVLSVLAMTAASALVLWLAPRPHRARSVAWASGAVGLVPLVLMRVGQ</sequence>
<organism evidence="2 3">
    <name type="scientific">Corallococcus soli</name>
    <dbReference type="NCBI Taxonomy" id="2710757"/>
    <lineage>
        <taxon>Bacteria</taxon>
        <taxon>Pseudomonadati</taxon>
        <taxon>Myxococcota</taxon>
        <taxon>Myxococcia</taxon>
        <taxon>Myxococcales</taxon>
        <taxon>Cystobacterineae</taxon>
        <taxon>Myxococcaceae</taxon>
        <taxon>Corallococcus</taxon>
    </lineage>
</organism>
<keyword evidence="1" id="KW-0472">Membrane</keyword>
<name>A0ABR9PUN9_9BACT</name>
<keyword evidence="1" id="KW-0812">Transmembrane</keyword>
<reference evidence="2 3" key="1">
    <citation type="submission" date="2020-02" db="EMBL/GenBank/DDBJ databases">
        <authorList>
            <person name="Babadi Z.K."/>
            <person name="Risdian C."/>
            <person name="Ebrahimipour G.H."/>
            <person name="Wink J."/>
        </authorList>
    </citation>
    <scope>NUCLEOTIDE SEQUENCE [LARGE SCALE GENOMIC DNA]</scope>
    <source>
        <strain evidence="2 3">ZKHCc1 1396</strain>
    </source>
</reference>
<dbReference type="RefSeq" id="WP_193429049.1">
    <property type="nucleotide sequence ID" value="NZ_CBCSIP010000137.1"/>
</dbReference>
<evidence type="ECO:0000256" key="1">
    <source>
        <dbReference type="SAM" id="Phobius"/>
    </source>
</evidence>
<evidence type="ECO:0008006" key="4">
    <source>
        <dbReference type="Google" id="ProtNLM"/>
    </source>
</evidence>
<feature type="transmembrane region" description="Helical" evidence="1">
    <location>
        <begin position="45"/>
        <end position="67"/>
    </location>
</feature>
<evidence type="ECO:0000313" key="2">
    <source>
        <dbReference type="EMBL" id="MBE4751652.1"/>
    </source>
</evidence>
<dbReference type="Proteomes" id="UP001516472">
    <property type="component" value="Unassembled WGS sequence"/>
</dbReference>
<proteinExistence type="predicted"/>
<evidence type="ECO:0000313" key="3">
    <source>
        <dbReference type="Proteomes" id="UP001516472"/>
    </source>
</evidence>